<proteinExistence type="predicted"/>
<dbReference type="Proteomes" id="UP001167357">
    <property type="component" value="Unassembled WGS sequence"/>
</dbReference>
<evidence type="ECO:0000313" key="3">
    <source>
        <dbReference type="Proteomes" id="UP001167357"/>
    </source>
</evidence>
<reference evidence="2" key="1">
    <citation type="submission" date="2022-04" db="EMBL/GenBank/DDBJ databases">
        <title>Genomic comparison of 19 strains of Xanthomonas nasturtii, a newly emerging watercress pathogen.</title>
        <authorList>
            <person name="Harrison J."/>
            <person name="Greer S."/>
            <person name="Hussain R."/>
            <person name="Lascelles D."/>
            <person name="Roberts M."/>
            <person name="Carter B."/>
            <person name="Bryning A."/>
            <person name="Carroll S."/>
            <person name="Aspin A."/>
            <person name="Cruz L."/>
            <person name="Cruz J."/>
            <person name="Grant M."/>
            <person name="Vicente J."/>
            <person name="Studholme D.J."/>
        </authorList>
    </citation>
    <scope>NUCLEOTIDE SEQUENCE</scope>
    <source>
        <strain evidence="2">10016B</strain>
    </source>
</reference>
<evidence type="ECO:0000259" key="1">
    <source>
        <dbReference type="Pfam" id="PF13827"/>
    </source>
</evidence>
<dbReference type="RefSeq" id="WP_249048312.1">
    <property type="nucleotide sequence ID" value="NZ_JAMBEC010000049.1"/>
</dbReference>
<dbReference type="InterPro" id="IPR025240">
    <property type="entry name" value="DUF4189"/>
</dbReference>
<name>A0ABT0LUH1_9XANT</name>
<protein>
    <submittedName>
        <fullName evidence="2">DUF4189 domain-containing protein</fullName>
    </submittedName>
</protein>
<dbReference type="Pfam" id="PF13827">
    <property type="entry name" value="DUF4189"/>
    <property type="match status" value="1"/>
</dbReference>
<keyword evidence="3" id="KW-1185">Reference proteome</keyword>
<accession>A0ABT0LUH1</accession>
<comment type="caution">
    <text evidence="2">The sequence shown here is derived from an EMBL/GenBank/DDBJ whole genome shotgun (WGS) entry which is preliminary data.</text>
</comment>
<organism evidence="2 3">
    <name type="scientific">Xanthomonas nasturtii</name>
    <dbReference type="NCBI Taxonomy" id="1843581"/>
    <lineage>
        <taxon>Bacteria</taxon>
        <taxon>Pseudomonadati</taxon>
        <taxon>Pseudomonadota</taxon>
        <taxon>Gammaproteobacteria</taxon>
        <taxon>Lysobacterales</taxon>
        <taxon>Lysobacteraceae</taxon>
        <taxon>Xanthomonas</taxon>
    </lineage>
</organism>
<gene>
    <name evidence="2" type="ORF">M3O51_17165</name>
</gene>
<sequence>MPQNNSQPQARPLGEWIKTWGAVAVGVLDAAPLYGVPVGLASEAEAKREAMARCNRSGAQGCRIGTTFRNQCMAIGEPQIDGLPKPDGIILYSRQPTEGEASAEALRSCMKENPGAQCKVIHTACSEQVFQEF</sequence>
<feature type="domain" description="DUF4189" evidence="1">
    <location>
        <begin position="20"/>
        <end position="125"/>
    </location>
</feature>
<evidence type="ECO:0000313" key="2">
    <source>
        <dbReference type="EMBL" id="MCL1552988.1"/>
    </source>
</evidence>
<dbReference type="EMBL" id="JAMBED010000050">
    <property type="protein sequence ID" value="MCL1552988.1"/>
    <property type="molecule type" value="Genomic_DNA"/>
</dbReference>